<sequence length="201" mass="21157">MTALNGPSYAGPQLGALVNTKSEVETAQVVTPSGMKPIVVQPGDNLSQIAADNKIPLAELLAANPQFSLDPASNPNTRSADLIYPGEVVFAPTAEAKATDAAGAKYDTAIQASEQLSTNRGEWEDKSKDVTTTKNDFKQAVQAEIDAGMSYSGNSREDYGNEAVALGEQIAQRYEAQGKPELAAAAREAAQERSTAINNEV</sequence>
<evidence type="ECO:0000313" key="4">
    <source>
        <dbReference type="Proteomes" id="UP000023435"/>
    </source>
</evidence>
<accession>A0A108UAJ0</accession>
<dbReference type="Pfam" id="PF01476">
    <property type="entry name" value="LysM"/>
    <property type="match status" value="1"/>
</dbReference>
<name>A0A108UAJ0_9GAMM</name>
<dbReference type="Gene3D" id="3.10.350.10">
    <property type="entry name" value="LysM domain"/>
    <property type="match status" value="1"/>
</dbReference>
<reference evidence="3 4" key="1">
    <citation type="journal article" date="2014" name="Genome Announc.">
        <title>Draft Genome Sequence of Lysobacter capsici AZ78, a Bacterium Antagonistic to Plant-Pathogenic Oomycetes.</title>
        <authorList>
            <person name="Puopolo G."/>
            <person name="Sonego P."/>
            <person name="Engelen K."/>
            <person name="Pertot I."/>
        </authorList>
    </citation>
    <scope>NUCLEOTIDE SEQUENCE [LARGE SCALE GENOMIC DNA]</scope>
    <source>
        <strain evidence="3 4">AZ78</strain>
    </source>
</reference>
<dbReference type="Proteomes" id="UP000023435">
    <property type="component" value="Unassembled WGS sequence"/>
</dbReference>
<dbReference type="InterPro" id="IPR036779">
    <property type="entry name" value="LysM_dom_sf"/>
</dbReference>
<feature type="domain" description="LysM" evidence="2">
    <location>
        <begin position="36"/>
        <end position="91"/>
    </location>
</feature>
<evidence type="ECO:0000259" key="2">
    <source>
        <dbReference type="PROSITE" id="PS51782"/>
    </source>
</evidence>
<dbReference type="SMART" id="SM00257">
    <property type="entry name" value="LysM"/>
    <property type="match status" value="1"/>
</dbReference>
<evidence type="ECO:0000313" key="3">
    <source>
        <dbReference type="EMBL" id="KWS05560.1"/>
    </source>
</evidence>
<keyword evidence="4" id="KW-1185">Reference proteome</keyword>
<dbReference type="CDD" id="cd00118">
    <property type="entry name" value="LysM"/>
    <property type="match status" value="1"/>
</dbReference>
<dbReference type="OrthoDB" id="6023754at2"/>
<organism evidence="3 4">
    <name type="scientific">Lysobacter capsici AZ78</name>
    <dbReference type="NCBI Taxonomy" id="1444315"/>
    <lineage>
        <taxon>Bacteria</taxon>
        <taxon>Pseudomonadati</taxon>
        <taxon>Pseudomonadota</taxon>
        <taxon>Gammaproteobacteria</taxon>
        <taxon>Lysobacterales</taxon>
        <taxon>Lysobacteraceae</taxon>
        <taxon>Lysobacter</taxon>
    </lineage>
</organism>
<dbReference type="InterPro" id="IPR018392">
    <property type="entry name" value="LysM"/>
</dbReference>
<feature type="region of interest" description="Disordered" evidence="1">
    <location>
        <begin position="116"/>
        <end position="135"/>
    </location>
</feature>
<dbReference type="RefSeq" id="WP_036113074.1">
    <property type="nucleotide sequence ID" value="NZ_JAJA02000001.1"/>
</dbReference>
<dbReference type="EMBL" id="JAJA02000001">
    <property type="protein sequence ID" value="KWS05560.1"/>
    <property type="molecule type" value="Genomic_DNA"/>
</dbReference>
<dbReference type="PROSITE" id="PS51782">
    <property type="entry name" value="LYSM"/>
    <property type="match status" value="1"/>
</dbReference>
<protein>
    <recommendedName>
        <fullName evidence="2">LysM domain-containing protein</fullName>
    </recommendedName>
</protein>
<comment type="caution">
    <text evidence="3">The sequence shown here is derived from an EMBL/GenBank/DDBJ whole genome shotgun (WGS) entry which is preliminary data.</text>
</comment>
<gene>
    <name evidence="3" type="ORF">AZ78_3112</name>
</gene>
<dbReference type="AlphaFoldDB" id="A0A108UAJ0"/>
<proteinExistence type="predicted"/>
<feature type="compositionally biased region" description="Basic and acidic residues" evidence="1">
    <location>
        <begin position="121"/>
        <end position="135"/>
    </location>
</feature>
<evidence type="ECO:0000256" key="1">
    <source>
        <dbReference type="SAM" id="MobiDB-lite"/>
    </source>
</evidence>